<sequence length="324" mass="37266">MIKHAVEVLSQYPISEPVIEFIRHNENITFKVTDNKDSKNYLLRIHKPITEGLSGIQHTLKGLRSEIHLLQELNQKDILQVQTPVANYFGEFVTEYYSDEFNRSYATLLEWIEGSALSLDADNVEDIAFKLGEQLADLHKASYDYKLFGLDRPEYGAHSINHVLEELKYGVVEHVYSQSDYEIIAEVLEVVKGQITALNAREQQWGIIHADIQMNNVVVSEGKPCLIDYCLSGYGYYLFDLGSAATILNSEQRNTLLQGYGSKTTFSYDDIRNIEGFIFMDIFISYAMFIHDSNRNGWIKEHIVKTIPLCRDFLEGKEVFYSFK</sequence>
<evidence type="ECO:0000259" key="2">
    <source>
        <dbReference type="PROSITE" id="PS50011"/>
    </source>
</evidence>
<evidence type="ECO:0000313" key="3">
    <source>
        <dbReference type="EMBL" id="GGH23269.1"/>
    </source>
</evidence>
<protein>
    <submittedName>
        <fullName evidence="3">Aminoglycoside phosphotransferase</fullName>
    </submittedName>
</protein>
<proteinExistence type="inferred from homology"/>
<comment type="similarity">
    <text evidence="1">Belongs to the pseudomonas-type ThrB family.</text>
</comment>
<dbReference type="PROSITE" id="PS50011">
    <property type="entry name" value="PROTEIN_KINASE_DOM"/>
    <property type="match status" value="1"/>
</dbReference>
<keyword evidence="4" id="KW-1185">Reference proteome</keyword>
<comment type="caution">
    <text evidence="3">The sequence shown here is derived from an EMBL/GenBank/DDBJ whole genome shotgun (WGS) entry which is preliminary data.</text>
</comment>
<organism evidence="3 4">
    <name type="scientific">Paenibacillus segetis</name>
    <dbReference type="NCBI Taxonomy" id="1325360"/>
    <lineage>
        <taxon>Bacteria</taxon>
        <taxon>Bacillati</taxon>
        <taxon>Bacillota</taxon>
        <taxon>Bacilli</taxon>
        <taxon>Bacillales</taxon>
        <taxon>Paenibacillaceae</taxon>
        <taxon>Paenibacillus</taxon>
    </lineage>
</organism>
<dbReference type="InterPro" id="IPR050249">
    <property type="entry name" value="Pseudomonas-type_ThrB"/>
</dbReference>
<dbReference type="InterPro" id="IPR011009">
    <property type="entry name" value="Kinase-like_dom_sf"/>
</dbReference>
<dbReference type="PANTHER" id="PTHR21064:SF6">
    <property type="entry name" value="AMINOGLYCOSIDE PHOSPHOTRANSFERASE DOMAIN-CONTAINING PROTEIN"/>
    <property type="match status" value="1"/>
</dbReference>
<dbReference type="EMBL" id="BMFT01000001">
    <property type="protein sequence ID" value="GGH23269.1"/>
    <property type="molecule type" value="Genomic_DNA"/>
</dbReference>
<dbReference type="Pfam" id="PF01636">
    <property type="entry name" value="APH"/>
    <property type="match status" value="1"/>
</dbReference>
<dbReference type="InterPro" id="IPR002575">
    <property type="entry name" value="Aminoglycoside_PTrfase"/>
</dbReference>
<name>A0ABQ1YEL5_9BACL</name>
<evidence type="ECO:0000313" key="4">
    <source>
        <dbReference type="Proteomes" id="UP000659344"/>
    </source>
</evidence>
<dbReference type="SUPFAM" id="SSF56112">
    <property type="entry name" value="Protein kinase-like (PK-like)"/>
    <property type="match status" value="1"/>
</dbReference>
<dbReference type="RefSeq" id="WP_188538657.1">
    <property type="nucleotide sequence ID" value="NZ_BMFT01000001.1"/>
</dbReference>
<dbReference type="Proteomes" id="UP000659344">
    <property type="component" value="Unassembled WGS sequence"/>
</dbReference>
<dbReference type="InterPro" id="IPR000719">
    <property type="entry name" value="Prot_kinase_dom"/>
</dbReference>
<dbReference type="PANTHER" id="PTHR21064">
    <property type="entry name" value="AMINOGLYCOSIDE PHOSPHOTRANSFERASE DOMAIN-CONTAINING PROTEIN-RELATED"/>
    <property type="match status" value="1"/>
</dbReference>
<feature type="domain" description="Protein kinase" evidence="2">
    <location>
        <begin position="1"/>
        <end position="324"/>
    </location>
</feature>
<dbReference type="Gene3D" id="3.90.1200.10">
    <property type="match status" value="1"/>
</dbReference>
<evidence type="ECO:0000256" key="1">
    <source>
        <dbReference type="ARBA" id="ARBA00038240"/>
    </source>
</evidence>
<reference evidence="4" key="1">
    <citation type="journal article" date="2019" name="Int. J. Syst. Evol. Microbiol.">
        <title>The Global Catalogue of Microorganisms (GCM) 10K type strain sequencing project: providing services to taxonomists for standard genome sequencing and annotation.</title>
        <authorList>
            <consortium name="The Broad Institute Genomics Platform"/>
            <consortium name="The Broad Institute Genome Sequencing Center for Infectious Disease"/>
            <person name="Wu L."/>
            <person name="Ma J."/>
        </authorList>
    </citation>
    <scope>NUCLEOTIDE SEQUENCE [LARGE SCALE GENOMIC DNA]</scope>
    <source>
        <strain evidence="4">CGMCC 1.12769</strain>
    </source>
</reference>
<accession>A0ABQ1YEL5</accession>
<gene>
    <name evidence="3" type="ORF">GCM10008013_22250</name>
</gene>